<dbReference type="Proteomes" id="UP001292094">
    <property type="component" value="Unassembled WGS sequence"/>
</dbReference>
<name>A0AAE1U2E4_9EUCA</name>
<keyword evidence="2" id="KW-1133">Transmembrane helix</keyword>
<dbReference type="AlphaFoldDB" id="A0AAE1U2E4"/>
<feature type="region of interest" description="Disordered" evidence="1">
    <location>
        <begin position="1"/>
        <end position="83"/>
    </location>
</feature>
<keyword evidence="2" id="KW-0812">Transmembrane</keyword>
<dbReference type="EMBL" id="JAWZYT010001984">
    <property type="protein sequence ID" value="KAK4307638.1"/>
    <property type="molecule type" value="Genomic_DNA"/>
</dbReference>
<evidence type="ECO:0000256" key="2">
    <source>
        <dbReference type="SAM" id="Phobius"/>
    </source>
</evidence>
<keyword evidence="2" id="KW-0472">Membrane</keyword>
<reference evidence="3" key="1">
    <citation type="submission" date="2023-11" db="EMBL/GenBank/DDBJ databases">
        <title>Genome assemblies of two species of porcelain crab, Petrolisthes cinctipes and Petrolisthes manimaculis (Anomura: Porcellanidae).</title>
        <authorList>
            <person name="Angst P."/>
        </authorList>
    </citation>
    <scope>NUCLEOTIDE SEQUENCE</scope>
    <source>
        <strain evidence="3">PB745_02</strain>
        <tissue evidence="3">Gill</tissue>
    </source>
</reference>
<evidence type="ECO:0000313" key="4">
    <source>
        <dbReference type="Proteomes" id="UP001292094"/>
    </source>
</evidence>
<feature type="compositionally biased region" description="Basic and acidic residues" evidence="1">
    <location>
        <begin position="19"/>
        <end position="43"/>
    </location>
</feature>
<proteinExistence type="predicted"/>
<keyword evidence="4" id="KW-1185">Reference proteome</keyword>
<comment type="caution">
    <text evidence="3">The sequence shown here is derived from an EMBL/GenBank/DDBJ whole genome shotgun (WGS) entry which is preliminary data.</text>
</comment>
<evidence type="ECO:0000313" key="3">
    <source>
        <dbReference type="EMBL" id="KAK4307638.1"/>
    </source>
</evidence>
<protein>
    <submittedName>
        <fullName evidence="3">Uncharacterized protein</fullName>
    </submittedName>
</protein>
<organism evidence="3 4">
    <name type="scientific">Petrolisthes manimaculis</name>
    <dbReference type="NCBI Taxonomy" id="1843537"/>
    <lineage>
        <taxon>Eukaryota</taxon>
        <taxon>Metazoa</taxon>
        <taxon>Ecdysozoa</taxon>
        <taxon>Arthropoda</taxon>
        <taxon>Crustacea</taxon>
        <taxon>Multicrustacea</taxon>
        <taxon>Malacostraca</taxon>
        <taxon>Eumalacostraca</taxon>
        <taxon>Eucarida</taxon>
        <taxon>Decapoda</taxon>
        <taxon>Pleocyemata</taxon>
        <taxon>Anomura</taxon>
        <taxon>Galatheoidea</taxon>
        <taxon>Porcellanidae</taxon>
        <taxon>Petrolisthes</taxon>
    </lineage>
</organism>
<gene>
    <name evidence="3" type="ORF">Pmani_020595</name>
</gene>
<accession>A0AAE1U2E4</accession>
<feature type="compositionally biased region" description="Basic and acidic residues" evidence="1">
    <location>
        <begin position="57"/>
        <end position="69"/>
    </location>
</feature>
<sequence>MGPRKYEGGGVGKKVKGGMRMEAKRGWKKREEDGSKEGMEEKRRGWRHNGGGKGGKKGLEEGVDGDKCPGRRTPVPPLTDLHNSDTPSLFAPVPVPSFCLAPLPQVSPTVLPVSTFSPLFPTRPILYPKFLRLRLPRLISLAPYFLAHSLISLVSFLSLFYTSTTPSSVLLPTPFL</sequence>
<evidence type="ECO:0000256" key="1">
    <source>
        <dbReference type="SAM" id="MobiDB-lite"/>
    </source>
</evidence>
<feature type="transmembrane region" description="Helical" evidence="2">
    <location>
        <begin position="138"/>
        <end position="161"/>
    </location>
</feature>